<evidence type="ECO:0000313" key="2">
    <source>
        <dbReference type="EMBL" id="EIA62641.1"/>
    </source>
</evidence>
<accession>A0ABP2NPM5</accession>
<keyword evidence="1" id="KW-0472">Membrane</keyword>
<sequence length="45" mass="5497">MIVLDFILIVAFVLFMIFLIVGFNYQMNEKAKIREEKFKNKERKK</sequence>
<keyword evidence="3" id="KW-1185">Reference proteome</keyword>
<evidence type="ECO:0008006" key="4">
    <source>
        <dbReference type="Google" id="ProtNLM"/>
    </source>
</evidence>
<name>A0ABP2NPM5_CAMCO</name>
<evidence type="ECO:0000313" key="3">
    <source>
        <dbReference type="Proteomes" id="UP000005511"/>
    </source>
</evidence>
<gene>
    <name evidence="2" type="ORF">cco14_08917</name>
</gene>
<comment type="caution">
    <text evidence="2">The sequence shown here is derived from an EMBL/GenBank/DDBJ whole genome shotgun (WGS) entry which is preliminary data.</text>
</comment>
<feature type="transmembrane region" description="Helical" evidence="1">
    <location>
        <begin position="6"/>
        <end position="25"/>
    </location>
</feature>
<proteinExistence type="predicted"/>
<dbReference type="EMBL" id="AIMT01000097">
    <property type="protein sequence ID" value="EIA62641.1"/>
    <property type="molecule type" value="Genomic_DNA"/>
</dbReference>
<dbReference type="GeneID" id="66545270"/>
<protein>
    <recommendedName>
        <fullName evidence="4">Small hydrophobic protein</fullName>
    </recommendedName>
</protein>
<organism evidence="2 3">
    <name type="scientific">Campylobacter coli 80352</name>
    <dbReference type="NCBI Taxonomy" id="887288"/>
    <lineage>
        <taxon>Bacteria</taxon>
        <taxon>Pseudomonadati</taxon>
        <taxon>Campylobacterota</taxon>
        <taxon>Epsilonproteobacteria</taxon>
        <taxon>Campylobacterales</taxon>
        <taxon>Campylobacteraceae</taxon>
        <taxon>Campylobacter</taxon>
    </lineage>
</organism>
<dbReference type="RefSeq" id="WP_002776989.1">
    <property type="nucleotide sequence ID" value="NZ_AIMT01000097.1"/>
</dbReference>
<dbReference type="Proteomes" id="UP000005511">
    <property type="component" value="Unassembled WGS sequence"/>
</dbReference>
<evidence type="ECO:0000256" key="1">
    <source>
        <dbReference type="SAM" id="Phobius"/>
    </source>
</evidence>
<reference evidence="2 3" key="1">
    <citation type="submission" date="2010-09" db="EMBL/GenBank/DDBJ databases">
        <authorList>
            <person name="Richards V."/>
            <person name="Lefebure T."/>
            <person name="Suzuki H."/>
            <person name="Pavinski Bitar P."/>
            <person name="Stanhope M."/>
        </authorList>
    </citation>
    <scope>NUCLEOTIDE SEQUENCE [LARGE SCALE GENOMIC DNA]</scope>
    <source>
        <strain evidence="2 3">80352</strain>
    </source>
</reference>
<keyword evidence="1" id="KW-0812">Transmembrane</keyword>
<keyword evidence="1" id="KW-1133">Transmembrane helix</keyword>